<dbReference type="InterPro" id="IPR050556">
    <property type="entry name" value="Type_II_TA_system_RNase"/>
</dbReference>
<evidence type="ECO:0000256" key="1">
    <source>
        <dbReference type="ARBA" id="ARBA00001946"/>
    </source>
</evidence>
<dbReference type="HAMAP" id="MF_00265">
    <property type="entry name" value="VapC_Nob1"/>
    <property type="match status" value="1"/>
</dbReference>
<dbReference type="AlphaFoldDB" id="A0A516PVB8"/>
<dbReference type="OrthoDB" id="5185254at2"/>
<dbReference type="EMBL" id="CP041692">
    <property type="protein sequence ID" value="QDP94891.1"/>
    <property type="molecule type" value="Genomic_DNA"/>
</dbReference>
<dbReference type="PANTHER" id="PTHR33653:SF1">
    <property type="entry name" value="RIBONUCLEASE VAPC2"/>
    <property type="match status" value="1"/>
</dbReference>
<evidence type="ECO:0000313" key="11">
    <source>
        <dbReference type="Proteomes" id="UP000319263"/>
    </source>
</evidence>
<feature type="binding site" evidence="8">
    <location>
        <position position="29"/>
    </location>
    <ligand>
        <name>Mg(2+)</name>
        <dbReference type="ChEBI" id="CHEBI:18420"/>
    </ligand>
</feature>
<dbReference type="PANTHER" id="PTHR33653">
    <property type="entry name" value="RIBONUCLEASE VAPC2"/>
    <property type="match status" value="1"/>
</dbReference>
<dbReference type="GO" id="GO:0090729">
    <property type="term" value="F:toxin activity"/>
    <property type="evidence" value="ECO:0007669"/>
    <property type="project" value="UniProtKB-KW"/>
</dbReference>
<keyword evidence="4 8" id="KW-0479">Metal-binding</keyword>
<keyword evidence="3 8" id="KW-0540">Nuclease</keyword>
<comment type="function">
    <text evidence="8">Toxic component of a toxin-antitoxin (TA) system. An RNase.</text>
</comment>
<protein>
    <recommendedName>
        <fullName evidence="8">Ribonuclease VapC</fullName>
        <shortName evidence="8">RNase VapC</shortName>
        <ecNumber evidence="8">3.1.-.-</ecNumber>
    </recommendedName>
    <alternativeName>
        <fullName evidence="8">Toxin VapC</fullName>
    </alternativeName>
</protein>
<keyword evidence="11" id="KW-1185">Reference proteome</keyword>
<feature type="domain" description="PIN" evidence="9">
    <location>
        <begin position="27"/>
        <end position="141"/>
    </location>
</feature>
<dbReference type="InterPro" id="IPR029060">
    <property type="entry name" value="PIN-like_dom_sf"/>
</dbReference>
<accession>A0A516PVB8</accession>
<dbReference type="SUPFAM" id="SSF88723">
    <property type="entry name" value="PIN domain-like"/>
    <property type="match status" value="1"/>
</dbReference>
<dbReference type="InterPro" id="IPR022907">
    <property type="entry name" value="VapC_family"/>
</dbReference>
<organism evidence="10 11">
    <name type="scientific">Microlunatus elymi</name>
    <dbReference type="NCBI Taxonomy" id="2596828"/>
    <lineage>
        <taxon>Bacteria</taxon>
        <taxon>Bacillati</taxon>
        <taxon>Actinomycetota</taxon>
        <taxon>Actinomycetes</taxon>
        <taxon>Propionibacteriales</taxon>
        <taxon>Propionibacteriaceae</taxon>
        <taxon>Microlunatus</taxon>
    </lineage>
</organism>
<evidence type="ECO:0000256" key="7">
    <source>
        <dbReference type="ARBA" id="ARBA00038093"/>
    </source>
</evidence>
<keyword evidence="6 8" id="KW-0460">Magnesium</keyword>
<evidence type="ECO:0000313" key="10">
    <source>
        <dbReference type="EMBL" id="QDP94891.1"/>
    </source>
</evidence>
<evidence type="ECO:0000256" key="8">
    <source>
        <dbReference type="HAMAP-Rule" id="MF_00265"/>
    </source>
</evidence>
<dbReference type="GO" id="GO:0000287">
    <property type="term" value="F:magnesium ion binding"/>
    <property type="evidence" value="ECO:0007669"/>
    <property type="project" value="UniProtKB-UniRule"/>
</dbReference>
<dbReference type="KEGG" id="mik:FOE78_02235"/>
<evidence type="ECO:0000259" key="9">
    <source>
        <dbReference type="Pfam" id="PF01850"/>
    </source>
</evidence>
<dbReference type="Proteomes" id="UP000319263">
    <property type="component" value="Chromosome"/>
</dbReference>
<name>A0A516PVB8_9ACTN</name>
<dbReference type="Gene3D" id="3.40.50.1010">
    <property type="entry name" value="5'-nuclease"/>
    <property type="match status" value="1"/>
</dbReference>
<gene>
    <name evidence="8" type="primary">vapC</name>
    <name evidence="10" type="ORF">FOE78_02235</name>
</gene>
<evidence type="ECO:0000256" key="2">
    <source>
        <dbReference type="ARBA" id="ARBA00022649"/>
    </source>
</evidence>
<evidence type="ECO:0000256" key="5">
    <source>
        <dbReference type="ARBA" id="ARBA00022801"/>
    </source>
</evidence>
<keyword evidence="5 8" id="KW-0378">Hydrolase</keyword>
<keyword evidence="2 8" id="KW-1277">Toxin-antitoxin system</keyword>
<dbReference type="InterPro" id="IPR002716">
    <property type="entry name" value="PIN_dom"/>
</dbReference>
<dbReference type="EC" id="3.1.-.-" evidence="8"/>
<comment type="cofactor">
    <cofactor evidence="1 8">
        <name>Mg(2+)</name>
        <dbReference type="ChEBI" id="CHEBI:18420"/>
    </cofactor>
</comment>
<evidence type="ECO:0000256" key="4">
    <source>
        <dbReference type="ARBA" id="ARBA00022723"/>
    </source>
</evidence>
<dbReference type="GO" id="GO:0016787">
    <property type="term" value="F:hydrolase activity"/>
    <property type="evidence" value="ECO:0007669"/>
    <property type="project" value="UniProtKB-KW"/>
</dbReference>
<dbReference type="GO" id="GO:0004540">
    <property type="term" value="F:RNA nuclease activity"/>
    <property type="evidence" value="ECO:0007669"/>
    <property type="project" value="InterPro"/>
</dbReference>
<dbReference type="Pfam" id="PF01850">
    <property type="entry name" value="PIN"/>
    <property type="match status" value="1"/>
</dbReference>
<evidence type="ECO:0000256" key="3">
    <source>
        <dbReference type="ARBA" id="ARBA00022722"/>
    </source>
</evidence>
<proteinExistence type="inferred from homology"/>
<feature type="binding site" evidence="8">
    <location>
        <position position="116"/>
    </location>
    <ligand>
        <name>Mg(2+)</name>
        <dbReference type="ChEBI" id="CHEBI:18420"/>
    </ligand>
</feature>
<keyword evidence="8" id="KW-0800">Toxin</keyword>
<comment type="similarity">
    <text evidence="7 8">Belongs to the PINc/VapC protein family.</text>
</comment>
<sequence length="158" mass="17533">MPWRASSSTNGPRRGAESVRPITMNFLVDTSVLTRMRVEPVQTALRELSVAGRLGRCAMTDLELGFSARNGHEWDTIVRALAAFTRVEVAARDFRRAEQVQRSLADAGLKGRKVPDLISAAVAERRGWELVHYDHDFEHITGATGQPHRWIVAAGSID</sequence>
<reference evidence="10 11" key="1">
    <citation type="submission" date="2019-07" db="EMBL/GenBank/DDBJ databases">
        <title>Microlunatus dokdonensis sp. nov. isolated from the rhizospheric soil of the wild plant Elymus tsukushiensis.</title>
        <authorList>
            <person name="Ghim S.-Y."/>
            <person name="Hwang Y.-J."/>
            <person name="Son J.-S."/>
            <person name="Shin J.-H."/>
        </authorList>
    </citation>
    <scope>NUCLEOTIDE SEQUENCE [LARGE SCALE GENOMIC DNA]</scope>
    <source>
        <strain evidence="10 11">KUDC0627</strain>
    </source>
</reference>
<evidence type="ECO:0000256" key="6">
    <source>
        <dbReference type="ARBA" id="ARBA00022842"/>
    </source>
</evidence>